<feature type="region of interest" description="Disordered" evidence="1">
    <location>
        <begin position="1"/>
        <end position="58"/>
    </location>
</feature>
<dbReference type="Proteomes" id="UP000198510">
    <property type="component" value="Unassembled WGS sequence"/>
</dbReference>
<evidence type="ECO:0000256" key="1">
    <source>
        <dbReference type="SAM" id="MobiDB-lite"/>
    </source>
</evidence>
<protein>
    <submittedName>
        <fullName evidence="2">Uncharacterized protein</fullName>
    </submittedName>
</protein>
<name>A0A1G9V3T9_9BACT</name>
<accession>A0A1G9V3T9</accession>
<reference evidence="2 3" key="1">
    <citation type="submission" date="2016-10" db="EMBL/GenBank/DDBJ databases">
        <authorList>
            <person name="de Groot N.N."/>
        </authorList>
    </citation>
    <scope>NUCLEOTIDE SEQUENCE [LARGE SCALE GENOMIC DNA]</scope>
    <source>
        <strain evidence="2 3">DSM 25186</strain>
    </source>
</reference>
<dbReference type="EMBL" id="FNFO01000019">
    <property type="protein sequence ID" value="SDM66862.1"/>
    <property type="molecule type" value="Genomic_DNA"/>
</dbReference>
<organism evidence="2 3">
    <name type="scientific">Catalinimonas alkaloidigena</name>
    <dbReference type="NCBI Taxonomy" id="1075417"/>
    <lineage>
        <taxon>Bacteria</taxon>
        <taxon>Pseudomonadati</taxon>
        <taxon>Bacteroidota</taxon>
        <taxon>Cytophagia</taxon>
        <taxon>Cytophagales</taxon>
        <taxon>Catalimonadaceae</taxon>
        <taxon>Catalinimonas</taxon>
    </lineage>
</organism>
<feature type="compositionally biased region" description="Basic and acidic residues" evidence="1">
    <location>
        <begin position="8"/>
        <end position="21"/>
    </location>
</feature>
<sequence>MASTRVKKKEEMEFNPVRDHAPISQRGRGRPSKIKEPRNKLSVLPKAPENMDYSSEDDPDKLVQLAGKIPQHLRWAFNDYCFDQRMQQKDAFLQMITEFLESKKFKRRDPNERNKYHRLS</sequence>
<dbReference type="RefSeq" id="WP_143017516.1">
    <property type="nucleotide sequence ID" value="NZ_FNFO01000019.1"/>
</dbReference>
<dbReference type="AlphaFoldDB" id="A0A1G9V3T9"/>
<gene>
    <name evidence="2" type="ORF">SAMN05421823_1199</name>
</gene>
<keyword evidence="3" id="KW-1185">Reference proteome</keyword>
<evidence type="ECO:0000313" key="2">
    <source>
        <dbReference type="EMBL" id="SDM66862.1"/>
    </source>
</evidence>
<evidence type="ECO:0000313" key="3">
    <source>
        <dbReference type="Proteomes" id="UP000198510"/>
    </source>
</evidence>
<proteinExistence type="predicted"/>